<keyword evidence="2" id="KW-1185">Reference proteome</keyword>
<dbReference type="AlphaFoldDB" id="G2KN89"/>
<dbReference type="HOGENOM" id="CLU_841476_0_0_5"/>
<sequence>MTFDSASILTDKAAFTGQFVHALVSKCRDHNGRGVDGMRLIQMMAGAIVEFTLLFDESDRGVEAMYDHLATMLGCEPQEGPISELALPPAYIIDFRAEQGRELTRRMFEDWLHCAYEFQDVLLFVCQQMFMAMEEDGQSRRDLFRLLIECTNRCLGYEIAAQELCDIVIEQKIGLEGWSLPESISGLSAVAGRALALSLNAYQQTAFRGADLPEHLDRLTCVMTQEAVRLGLPAGSDWRFGLAANDRPLDAPYELIASLEPLARDFFRVIRMHNLMDQAVASAKATGRMLAVAAGGDRPEVEPVIAKPLAMAAMTETYKTVCTQYAIMSM</sequence>
<organism evidence="1 2">
    <name type="scientific">Micavibrio aeruginosavorus (strain ARL-13)</name>
    <dbReference type="NCBI Taxonomy" id="856793"/>
    <lineage>
        <taxon>Bacteria</taxon>
        <taxon>Pseudomonadati</taxon>
        <taxon>Bdellovibrionota</taxon>
        <taxon>Bdellovibrionia</taxon>
        <taxon>Bdellovibrionales</taxon>
        <taxon>Pseudobdellovibrionaceae</taxon>
        <taxon>Micavibrio</taxon>
    </lineage>
</organism>
<evidence type="ECO:0000313" key="2">
    <source>
        <dbReference type="Proteomes" id="UP000009286"/>
    </source>
</evidence>
<dbReference type="OrthoDB" id="9817382at2"/>
<evidence type="ECO:0000313" key="1">
    <source>
        <dbReference type="EMBL" id="AEP09422.1"/>
    </source>
</evidence>
<accession>G2KN89</accession>
<protein>
    <submittedName>
        <fullName evidence="1">Uncharacterized protein</fullName>
    </submittedName>
</protein>
<gene>
    <name evidence="1" type="ordered locus">MICA_1094</name>
</gene>
<dbReference type="EMBL" id="CP002382">
    <property type="protein sequence ID" value="AEP09422.1"/>
    <property type="molecule type" value="Genomic_DNA"/>
</dbReference>
<dbReference type="RefSeq" id="WP_014102645.1">
    <property type="nucleotide sequence ID" value="NC_016026.1"/>
</dbReference>
<proteinExistence type="predicted"/>
<dbReference type="Proteomes" id="UP000009286">
    <property type="component" value="Chromosome"/>
</dbReference>
<name>G2KN89_MICAA</name>
<dbReference type="KEGG" id="mai:MICA_1094"/>
<reference evidence="1 2" key="1">
    <citation type="journal article" date="2011" name="BMC Genomics">
        <title>Genomic insights into an obligate epibiotic bacterial predator: Micavibrio aeruginosavorus ARL-13.</title>
        <authorList>
            <person name="Wang Z."/>
            <person name="Kadouri D."/>
            <person name="Wu M."/>
        </authorList>
    </citation>
    <scope>NUCLEOTIDE SEQUENCE [LARGE SCALE GENOMIC DNA]</scope>
    <source>
        <strain evidence="1 2">ARL-13</strain>
    </source>
</reference>